<evidence type="ECO:0000256" key="2">
    <source>
        <dbReference type="ARBA" id="ARBA00022737"/>
    </source>
</evidence>
<dbReference type="EMBL" id="GBEZ01001887">
    <property type="protein sequence ID" value="JAC83128.1"/>
    <property type="molecule type" value="Transcribed_RNA"/>
</dbReference>
<dbReference type="Pfam" id="PF00400">
    <property type="entry name" value="WD40"/>
    <property type="match status" value="5"/>
</dbReference>
<organism evidence="4">
    <name type="scientific">Tetraselmis sp. GSL018</name>
    <dbReference type="NCBI Taxonomy" id="582737"/>
    <lineage>
        <taxon>Eukaryota</taxon>
        <taxon>Viridiplantae</taxon>
        <taxon>Chlorophyta</taxon>
        <taxon>core chlorophytes</taxon>
        <taxon>Chlorodendrophyceae</taxon>
        <taxon>Chlorodendrales</taxon>
        <taxon>Chlorodendraceae</taxon>
        <taxon>Tetraselmis</taxon>
    </lineage>
</organism>
<dbReference type="InterPro" id="IPR015943">
    <property type="entry name" value="WD40/YVTN_repeat-like_dom_sf"/>
</dbReference>
<keyword evidence="2" id="KW-0677">Repeat</keyword>
<evidence type="ECO:0000256" key="1">
    <source>
        <dbReference type="ARBA" id="ARBA00022574"/>
    </source>
</evidence>
<feature type="repeat" description="WD" evidence="3">
    <location>
        <begin position="61"/>
        <end position="99"/>
    </location>
</feature>
<evidence type="ECO:0000256" key="3">
    <source>
        <dbReference type="PROSITE-ProRule" id="PRU00221"/>
    </source>
</evidence>
<dbReference type="InterPro" id="IPR053299">
    <property type="entry name" value="ASTRA_WD_repeat"/>
</dbReference>
<evidence type="ECO:0000313" key="4">
    <source>
        <dbReference type="EMBL" id="JAC83128.1"/>
    </source>
</evidence>
<dbReference type="PANTHER" id="PTHR44156">
    <property type="entry name" value="SUPERNUMERARY LIMBS, ISOFORM B-RELATED"/>
    <property type="match status" value="1"/>
</dbReference>
<keyword evidence="1 3" id="KW-0853">WD repeat</keyword>
<sequence length="440" mass="46336">MLQRRWKEGRHATSAVRVHSHNVECIELVDGSPAGPLMLTASWDGSLCVVRRSDWRVLLHAAGHSGWVTCMAVQLGGGGGAGLTVVTGGTDGQLLVWDLGSASWREPPRRLPHEAAAVTCTAFAGGLRPRDRHRQGIVVSGADDCLARVWDTASGTCLAALAGHSAVVWGLCALGGPRMRVATSSRDGTARLWDLAGSDGRTWRPRDGQPLRGIAAAEVCRKHSAAVLSMDATVVAAEDPRFFATGGADGLCALWDSATGECRTTFTGHSHGVHCVKLASFRNLLPEEERYAAGDPSMPPAHLASGSQDCTVRIWCTRSGQCLAELRDHQNPVVAISCCGSVIVSLAPGDGALAYYCEGSQAQGRTSSSGGRPMARTRAARLRQQVTEARAATESGFRNIVSLMEGAALSFQAAVRMNSTCLVLGSRTGDVLVLDYGASL</sequence>
<gene>
    <name evidence="4" type="ORF">TSPGSL018_4111</name>
</gene>
<dbReference type="InterPro" id="IPR001680">
    <property type="entry name" value="WD40_rpt"/>
</dbReference>
<dbReference type="AlphaFoldDB" id="A0A061SFW3"/>
<reference evidence="4" key="1">
    <citation type="submission" date="2014-05" db="EMBL/GenBank/DDBJ databases">
        <title>The transcriptome of the halophilic microalga Tetraselmis sp. GSL018 isolated from the Great Salt Lake, Utah.</title>
        <authorList>
            <person name="Jinkerson R.E."/>
            <person name="D'Adamo S."/>
            <person name="Posewitz M.C."/>
        </authorList>
    </citation>
    <scope>NUCLEOTIDE SEQUENCE</scope>
    <source>
        <strain evidence="4">GSL018</strain>
    </source>
</reference>
<dbReference type="SUPFAM" id="SSF50978">
    <property type="entry name" value="WD40 repeat-like"/>
    <property type="match status" value="1"/>
</dbReference>
<feature type="repeat" description="WD" evidence="3">
    <location>
        <begin position="303"/>
        <end position="325"/>
    </location>
</feature>
<dbReference type="CDD" id="cd00200">
    <property type="entry name" value="WD40"/>
    <property type="match status" value="1"/>
</dbReference>
<dbReference type="InterPro" id="IPR036322">
    <property type="entry name" value="WD40_repeat_dom_sf"/>
</dbReference>
<dbReference type="SMART" id="SM00320">
    <property type="entry name" value="WD40"/>
    <property type="match status" value="7"/>
</dbReference>
<feature type="repeat" description="WD" evidence="3">
    <location>
        <begin position="161"/>
        <end position="195"/>
    </location>
</feature>
<dbReference type="Gene3D" id="2.130.10.10">
    <property type="entry name" value="YVTN repeat-like/Quinoprotein amine dehydrogenase"/>
    <property type="match status" value="2"/>
</dbReference>
<protein>
    <submittedName>
        <fullName evidence="4">Wd40 repeat-containing protein</fullName>
    </submittedName>
</protein>
<dbReference type="PRINTS" id="PR00320">
    <property type="entry name" value="GPROTEINBRPT"/>
</dbReference>
<dbReference type="InterPro" id="IPR019775">
    <property type="entry name" value="WD40_repeat_CS"/>
</dbReference>
<proteinExistence type="predicted"/>
<accession>A0A061SFW3</accession>
<dbReference type="InterPro" id="IPR020472">
    <property type="entry name" value="WD40_PAC1"/>
</dbReference>
<name>A0A061SFW3_9CHLO</name>
<dbReference type="PROSITE" id="PS00678">
    <property type="entry name" value="WD_REPEATS_1"/>
    <property type="match status" value="2"/>
</dbReference>
<dbReference type="PROSITE" id="PS50082">
    <property type="entry name" value="WD_REPEATS_2"/>
    <property type="match status" value="3"/>
</dbReference>